<dbReference type="RefSeq" id="WP_122922178.1">
    <property type="nucleotide sequence ID" value="NZ_RHHU01000003.1"/>
</dbReference>
<evidence type="ECO:0000313" key="11">
    <source>
        <dbReference type="Proteomes" id="UP000269573"/>
    </source>
</evidence>
<comment type="subcellular location">
    <subcellularLocation>
        <location evidence="1">Membrane</location>
        <topology evidence="1">Lipid-anchor</topology>
    </subcellularLocation>
</comment>
<evidence type="ECO:0000256" key="6">
    <source>
        <dbReference type="ARBA" id="ARBA00023139"/>
    </source>
</evidence>
<feature type="domain" description="Spore germination GerAC-like C-terminal" evidence="8">
    <location>
        <begin position="205"/>
        <end position="364"/>
    </location>
</feature>
<keyword evidence="11" id="KW-1185">Reference proteome</keyword>
<feature type="domain" description="Spore germination protein N-terminal" evidence="9">
    <location>
        <begin position="21"/>
        <end position="191"/>
    </location>
</feature>
<dbReference type="Pfam" id="PF05504">
    <property type="entry name" value="Spore_GerAC"/>
    <property type="match status" value="1"/>
</dbReference>
<accession>A0A3M8DIZ4</accession>
<dbReference type="Gene3D" id="3.30.300.210">
    <property type="entry name" value="Nutrient germinant receptor protein C, domain 3"/>
    <property type="match status" value="1"/>
</dbReference>
<organism evidence="10 11">
    <name type="scientific">Brevibacillus nitrificans</name>
    <dbReference type="NCBI Taxonomy" id="651560"/>
    <lineage>
        <taxon>Bacteria</taxon>
        <taxon>Bacillati</taxon>
        <taxon>Bacillota</taxon>
        <taxon>Bacilli</taxon>
        <taxon>Bacillales</taxon>
        <taxon>Paenibacillaceae</taxon>
        <taxon>Brevibacillus</taxon>
    </lineage>
</organism>
<evidence type="ECO:0000256" key="5">
    <source>
        <dbReference type="ARBA" id="ARBA00023136"/>
    </source>
</evidence>
<comment type="similarity">
    <text evidence="2">Belongs to the GerABKC lipoprotein family.</text>
</comment>
<dbReference type="PANTHER" id="PTHR35789:SF1">
    <property type="entry name" value="SPORE GERMINATION PROTEIN B3"/>
    <property type="match status" value="1"/>
</dbReference>
<evidence type="ECO:0000259" key="8">
    <source>
        <dbReference type="Pfam" id="PF05504"/>
    </source>
</evidence>
<dbReference type="Proteomes" id="UP000269573">
    <property type="component" value="Unassembled WGS sequence"/>
</dbReference>
<dbReference type="InterPro" id="IPR038501">
    <property type="entry name" value="Spore_GerAC_C_sf"/>
</dbReference>
<keyword evidence="6" id="KW-0564">Palmitate</keyword>
<evidence type="ECO:0000256" key="1">
    <source>
        <dbReference type="ARBA" id="ARBA00004635"/>
    </source>
</evidence>
<dbReference type="Pfam" id="PF25198">
    <property type="entry name" value="Spore_GerAC_N"/>
    <property type="match status" value="1"/>
</dbReference>
<evidence type="ECO:0000256" key="3">
    <source>
        <dbReference type="ARBA" id="ARBA00022544"/>
    </source>
</evidence>
<keyword evidence="4" id="KW-0732">Signal</keyword>
<dbReference type="AlphaFoldDB" id="A0A3M8DIZ4"/>
<dbReference type="InterPro" id="IPR008844">
    <property type="entry name" value="Spore_GerAC-like"/>
</dbReference>
<protein>
    <submittedName>
        <fullName evidence="10">Ger(X)C family spore germination protein</fullName>
    </submittedName>
</protein>
<sequence length="376" mass="42362">MKKYLLPIYLLSMVLSGCWNNVELNETRFVTALGIDIDEQGRFVLTVNVLKPSAGTNKKSGSTSGSFSIVQSTGYTMFDAVRNSIPYSGYKLSYHHIRYIALGSGIGKKDLINVLDLFMRDQEVRRRTWVLYVDGRAESLLRAKGTTHDIQPIEMDREMEAGSSIGKYPAVQLIDVMRMLGNKEKVGYLPISTVIHSKKESHEAGAVIFKDGKVITSLDESQTRGLLWVKEQIKSGIAVVPLEKEGQYASIELLSSKVKIKSRIISDQVYLDVIVSPTGNIGSLDSPFPVDKKTYLLLQNHTDQVIKREIEDAVKIGQKYKADIFGFNEYVHRSSPEQWKKWKDRWPEIFSRANVTVSVESHLLMNGLLLDQLGEK</sequence>
<dbReference type="GO" id="GO:0009847">
    <property type="term" value="P:spore germination"/>
    <property type="evidence" value="ECO:0007669"/>
    <property type="project" value="InterPro"/>
</dbReference>
<evidence type="ECO:0000256" key="4">
    <source>
        <dbReference type="ARBA" id="ARBA00022729"/>
    </source>
</evidence>
<keyword evidence="7" id="KW-0449">Lipoprotein</keyword>
<proteinExistence type="inferred from homology"/>
<evidence type="ECO:0000256" key="2">
    <source>
        <dbReference type="ARBA" id="ARBA00007886"/>
    </source>
</evidence>
<keyword evidence="5" id="KW-0472">Membrane</keyword>
<dbReference type="EMBL" id="RHHU01000003">
    <property type="protein sequence ID" value="RNB87994.1"/>
    <property type="molecule type" value="Genomic_DNA"/>
</dbReference>
<evidence type="ECO:0000256" key="7">
    <source>
        <dbReference type="ARBA" id="ARBA00023288"/>
    </source>
</evidence>
<evidence type="ECO:0000313" key="10">
    <source>
        <dbReference type="EMBL" id="RNB87994.1"/>
    </source>
</evidence>
<dbReference type="InterPro" id="IPR057336">
    <property type="entry name" value="GerAC_N"/>
</dbReference>
<gene>
    <name evidence="10" type="ORF">EDM59_02375</name>
</gene>
<dbReference type="InterPro" id="IPR046953">
    <property type="entry name" value="Spore_GerAC-like_C"/>
</dbReference>
<name>A0A3M8DIZ4_9BACL</name>
<dbReference type="Gene3D" id="6.20.190.10">
    <property type="entry name" value="Nutrient germinant receptor protein C, domain 1"/>
    <property type="match status" value="1"/>
</dbReference>
<keyword evidence="3" id="KW-0309">Germination</keyword>
<comment type="caution">
    <text evidence="10">The sequence shown here is derived from an EMBL/GenBank/DDBJ whole genome shotgun (WGS) entry which is preliminary data.</text>
</comment>
<dbReference type="NCBIfam" id="TIGR02887">
    <property type="entry name" value="spore_ger_x_C"/>
    <property type="match status" value="1"/>
</dbReference>
<reference evidence="10 11" key="1">
    <citation type="submission" date="2018-10" db="EMBL/GenBank/DDBJ databases">
        <title>Phylogenomics of Brevibacillus.</title>
        <authorList>
            <person name="Dunlap C."/>
        </authorList>
    </citation>
    <scope>NUCLEOTIDE SEQUENCE [LARGE SCALE GENOMIC DNA]</scope>
    <source>
        <strain evidence="10 11">JCM 15774</strain>
    </source>
</reference>
<dbReference type="PROSITE" id="PS51257">
    <property type="entry name" value="PROKAR_LIPOPROTEIN"/>
    <property type="match status" value="1"/>
</dbReference>
<evidence type="ECO:0000259" key="9">
    <source>
        <dbReference type="Pfam" id="PF25198"/>
    </source>
</evidence>
<dbReference type="GO" id="GO:0016020">
    <property type="term" value="C:membrane"/>
    <property type="evidence" value="ECO:0007669"/>
    <property type="project" value="UniProtKB-SubCell"/>
</dbReference>
<dbReference type="PANTHER" id="PTHR35789">
    <property type="entry name" value="SPORE GERMINATION PROTEIN B3"/>
    <property type="match status" value="1"/>
</dbReference>